<dbReference type="SUPFAM" id="SSF51905">
    <property type="entry name" value="FAD/NAD(P)-binding domain"/>
    <property type="match status" value="2"/>
</dbReference>
<evidence type="ECO:0000256" key="1">
    <source>
        <dbReference type="ARBA" id="ARBA00001974"/>
    </source>
</evidence>
<reference evidence="9" key="1">
    <citation type="submission" date="2020-07" db="EMBL/GenBank/DDBJ databases">
        <title>Huge and variable diversity of episymbiotic CPR bacteria and DPANN archaea in groundwater ecosystems.</title>
        <authorList>
            <person name="He C.Y."/>
            <person name="Keren R."/>
            <person name="Whittaker M."/>
            <person name="Farag I.F."/>
            <person name="Doudna J."/>
            <person name="Cate J.H.D."/>
            <person name="Banfield J.F."/>
        </authorList>
    </citation>
    <scope>NUCLEOTIDE SEQUENCE</scope>
    <source>
        <strain evidence="9">NC_groundwater_672_Ag_B-0.1um_62_36</strain>
    </source>
</reference>
<dbReference type="Pfam" id="PF02852">
    <property type="entry name" value="Pyr_redox_dim"/>
    <property type="match status" value="1"/>
</dbReference>
<gene>
    <name evidence="9" type="ORF">HYY20_03860</name>
</gene>
<dbReference type="PRINTS" id="PR00368">
    <property type="entry name" value="FADPNR"/>
</dbReference>
<evidence type="ECO:0000256" key="6">
    <source>
        <dbReference type="ARBA" id="ARBA00023284"/>
    </source>
</evidence>
<evidence type="ECO:0000256" key="3">
    <source>
        <dbReference type="ARBA" id="ARBA00022630"/>
    </source>
</evidence>
<dbReference type="GO" id="GO:0016491">
    <property type="term" value="F:oxidoreductase activity"/>
    <property type="evidence" value="ECO:0007669"/>
    <property type="project" value="UniProtKB-KW"/>
</dbReference>
<dbReference type="AlphaFoldDB" id="A0A932CMS6"/>
<comment type="cofactor">
    <cofactor evidence="1">
        <name>FAD</name>
        <dbReference type="ChEBI" id="CHEBI:57692"/>
    </cofactor>
</comment>
<name>A0A932CMS6_UNCTE</name>
<keyword evidence="4" id="KW-0274">FAD</keyword>
<feature type="domain" description="FAD/NAD(P)-binding" evidence="8">
    <location>
        <begin position="4"/>
        <end position="299"/>
    </location>
</feature>
<evidence type="ECO:0000256" key="5">
    <source>
        <dbReference type="ARBA" id="ARBA00023002"/>
    </source>
</evidence>
<dbReference type="PANTHER" id="PTHR43429">
    <property type="entry name" value="PYRIDINE NUCLEOTIDE-DISULFIDE OXIDOREDUCTASE DOMAIN-CONTAINING"/>
    <property type="match status" value="1"/>
</dbReference>
<dbReference type="Gene3D" id="3.50.50.60">
    <property type="entry name" value="FAD/NAD(P)-binding domain"/>
    <property type="match status" value="2"/>
</dbReference>
<evidence type="ECO:0000313" key="10">
    <source>
        <dbReference type="Proteomes" id="UP000769766"/>
    </source>
</evidence>
<accession>A0A932CMS6</accession>
<dbReference type="Pfam" id="PF07992">
    <property type="entry name" value="Pyr_redox_2"/>
    <property type="match status" value="1"/>
</dbReference>
<organism evidence="9 10">
    <name type="scientific">Tectimicrobiota bacterium</name>
    <dbReference type="NCBI Taxonomy" id="2528274"/>
    <lineage>
        <taxon>Bacteria</taxon>
        <taxon>Pseudomonadati</taxon>
        <taxon>Nitrospinota/Tectimicrobiota group</taxon>
        <taxon>Candidatus Tectimicrobiota</taxon>
    </lineage>
</organism>
<dbReference type="InterPro" id="IPR050260">
    <property type="entry name" value="FAD-bd_OxRdtase"/>
</dbReference>
<protein>
    <submittedName>
        <fullName evidence="9">FAD-dependent oxidoreductase</fullName>
    </submittedName>
</protein>
<evidence type="ECO:0000259" key="8">
    <source>
        <dbReference type="Pfam" id="PF07992"/>
    </source>
</evidence>
<evidence type="ECO:0000313" key="9">
    <source>
        <dbReference type="EMBL" id="MBI2875994.1"/>
    </source>
</evidence>
<dbReference type="PANTHER" id="PTHR43429:SF1">
    <property type="entry name" value="NAD(P)H SULFUR OXIDOREDUCTASE (COA-DEPENDENT)"/>
    <property type="match status" value="1"/>
</dbReference>
<proteinExistence type="inferred from homology"/>
<comment type="caution">
    <text evidence="9">The sequence shown here is derived from an EMBL/GenBank/DDBJ whole genome shotgun (WGS) entry which is preliminary data.</text>
</comment>
<evidence type="ECO:0000256" key="4">
    <source>
        <dbReference type="ARBA" id="ARBA00022827"/>
    </source>
</evidence>
<dbReference type="InterPro" id="IPR023753">
    <property type="entry name" value="FAD/NAD-binding_dom"/>
</dbReference>
<dbReference type="InterPro" id="IPR016156">
    <property type="entry name" value="FAD/NAD-linked_Rdtase_dimer_sf"/>
</dbReference>
<keyword evidence="6" id="KW-0676">Redox-active center</keyword>
<comment type="similarity">
    <text evidence="2">Belongs to the class-III pyridine nucleotide-disulfide oxidoreductase family.</text>
</comment>
<dbReference type="SUPFAM" id="SSF55424">
    <property type="entry name" value="FAD/NAD-linked reductases, dimerisation (C-terminal) domain"/>
    <property type="match status" value="1"/>
</dbReference>
<evidence type="ECO:0000259" key="7">
    <source>
        <dbReference type="Pfam" id="PF02852"/>
    </source>
</evidence>
<keyword evidence="5" id="KW-0560">Oxidoreductase</keyword>
<dbReference type="Proteomes" id="UP000769766">
    <property type="component" value="Unassembled WGS sequence"/>
</dbReference>
<evidence type="ECO:0000256" key="2">
    <source>
        <dbReference type="ARBA" id="ARBA00009130"/>
    </source>
</evidence>
<dbReference type="InterPro" id="IPR036188">
    <property type="entry name" value="FAD/NAD-bd_sf"/>
</dbReference>
<keyword evidence="3" id="KW-0285">Flavoprotein</keyword>
<feature type="domain" description="Pyridine nucleotide-disulphide oxidoreductase dimerisation" evidence="7">
    <location>
        <begin position="333"/>
        <end position="437"/>
    </location>
</feature>
<dbReference type="PRINTS" id="PR00411">
    <property type="entry name" value="PNDRDTASEI"/>
</dbReference>
<sequence>MSERLIVVGGDAAGMSAASQARRQRKPDDLEIIAFERSSFVSYSACGEPYYVGGYIPDIGQLQARTPEEFAAQGITVHTRHEVIALDPKAGRLTVRNLATGTEETVGYDLLMYATGATAFLPPIAGLDLAGVHILRTLDDALAVRRLLTQGARQAVVVGGGYIGLEVAEAFHHQGVKTRVLTMELAVLDRTLDPDMGALVTERMRSMGIEVHTGIEVHSLEGKDGHIARVDCPGGTCFEADVVVLGLGTRPEVQLAQEAGISLGETGAVAVNARQQTRLEGVWAAGDCAEALHRVSQRAVNIHLGTIANKQGRVAGINLGGGYATFPGVLGTAITKVCELEIARTGLTEAEATAAGLAYGVATLDSTTTTGYWPEADTLRIKVLAERGTGRLLGAQIVGGRGAGKRIDVFATALWNNMRADDMIYLDLSYAPPFASVWEPVLVAARHAWEASR</sequence>
<dbReference type="EMBL" id="JACPRF010000118">
    <property type="protein sequence ID" value="MBI2875994.1"/>
    <property type="molecule type" value="Genomic_DNA"/>
</dbReference>
<dbReference type="InterPro" id="IPR004099">
    <property type="entry name" value="Pyr_nucl-diS_OxRdtase_dimer"/>
</dbReference>